<dbReference type="RefSeq" id="WP_236499809.1">
    <property type="nucleotide sequence ID" value="NZ_CP091244.1"/>
</dbReference>
<evidence type="ECO:0000313" key="3">
    <source>
        <dbReference type="EMBL" id="UJS25075.1"/>
    </source>
</evidence>
<feature type="signal peptide" evidence="2">
    <location>
        <begin position="1"/>
        <end position="18"/>
    </location>
</feature>
<feature type="compositionally biased region" description="Low complexity" evidence="1">
    <location>
        <begin position="85"/>
        <end position="98"/>
    </location>
</feature>
<feature type="region of interest" description="Disordered" evidence="1">
    <location>
        <begin position="30"/>
        <end position="98"/>
    </location>
</feature>
<sequence>MHVSNIIPVMLMSSVLVACGGGTGASLSIPATTTTSGGNNGTTTNTGTGTSTGGNTGTSTGTTGGSSTSTGGGTATGGTTGGTTSGEDNTGNTSDTGNTFRLLTRNAVDAAYSDALERLITVSSSPDNALNIINPASGEQQAVVLNLTPTSLAISPDGKTAVVGHKNAVTHVNLQTASVLDFYNNLSLDIFDIALDARGIAYATPQSNDLWGALKSINLSTGAVESSLSVVQMGSSYLQLAPSLNALYLFDKGTLPVDLIKADVSTAPPVGLYDSPYNGDYDIGGAAGKGPWLTEDDAYILTAGETLFRTATTQDQDMLYQRSVSDNDNDPTTTLLHADHSQEAGKFVVILDKGITGTGSDYRLKTYSTPQLVLSEEKKLSEMDLDNSGDPVIPQFAFFNSDGTQRYAVVKQGSGTYLQAF</sequence>
<dbReference type="Proteomes" id="UP001054801">
    <property type="component" value="Chromosome"/>
</dbReference>
<feature type="compositionally biased region" description="Low complexity" evidence="1">
    <location>
        <begin position="32"/>
        <end position="49"/>
    </location>
</feature>
<feature type="compositionally biased region" description="Gly residues" evidence="1">
    <location>
        <begin position="70"/>
        <end position="84"/>
    </location>
</feature>
<keyword evidence="2" id="KW-0732">Signal</keyword>
<keyword evidence="4" id="KW-1185">Reference proteome</keyword>
<evidence type="ECO:0000313" key="4">
    <source>
        <dbReference type="Proteomes" id="UP001054801"/>
    </source>
</evidence>
<organism evidence="3 4">
    <name type="scientific">Thiothrix winogradskyi</name>
    <dbReference type="NCBI Taxonomy" id="96472"/>
    <lineage>
        <taxon>Bacteria</taxon>
        <taxon>Pseudomonadati</taxon>
        <taxon>Pseudomonadota</taxon>
        <taxon>Gammaproteobacteria</taxon>
        <taxon>Thiotrichales</taxon>
        <taxon>Thiotrichaceae</taxon>
        <taxon>Thiothrix</taxon>
    </lineage>
</organism>
<feature type="compositionally biased region" description="Low complexity" evidence="1">
    <location>
        <begin position="57"/>
        <end position="69"/>
    </location>
</feature>
<dbReference type="SUPFAM" id="SSF63825">
    <property type="entry name" value="YWTD domain"/>
    <property type="match status" value="1"/>
</dbReference>
<name>A0ABY3T170_9GAMM</name>
<evidence type="ECO:0000256" key="1">
    <source>
        <dbReference type="SAM" id="MobiDB-lite"/>
    </source>
</evidence>
<dbReference type="EMBL" id="CP091244">
    <property type="protein sequence ID" value="UJS25075.1"/>
    <property type="molecule type" value="Genomic_DNA"/>
</dbReference>
<protein>
    <submittedName>
        <fullName evidence="3">Uncharacterized protein</fullName>
    </submittedName>
</protein>
<gene>
    <name evidence="3" type="ORF">L2Y54_03300</name>
</gene>
<reference evidence="3" key="1">
    <citation type="journal article" date="2022" name="Microorganisms">
        <title>Two New Species of Filamentous Sulfur Bacteria of the Genus Thiothrix, Thiothrix winogradskyi sp. nov. and 'Candidatus Thiothrix sulfatifontis' sp. nov.</title>
        <authorList>
            <person name="Ravin N.V."/>
            <person name="Rossetti S."/>
            <person name="Beletsky A.V."/>
            <person name="Kadnikov V.V."/>
            <person name="Rudenko T.S."/>
            <person name="Smolyakov D.D."/>
            <person name="Moskvitina M.I."/>
            <person name="Gureeva M.V."/>
            <person name="Mardanov A.V."/>
            <person name="Grabovich M.Y."/>
        </authorList>
    </citation>
    <scope>NUCLEOTIDE SEQUENCE</scope>
    <source>
        <strain evidence="3">CT3</strain>
    </source>
</reference>
<accession>A0ABY3T170</accession>
<evidence type="ECO:0000256" key="2">
    <source>
        <dbReference type="SAM" id="SignalP"/>
    </source>
</evidence>
<feature type="chain" id="PRO_5046918433" evidence="2">
    <location>
        <begin position="19"/>
        <end position="421"/>
    </location>
</feature>
<proteinExistence type="predicted"/>